<reference evidence="3" key="1">
    <citation type="submission" date="2018-04" db="EMBL/GenBank/DDBJ databases">
        <authorList>
            <person name="Go L.Y."/>
            <person name="Mitchell J.A."/>
        </authorList>
    </citation>
    <scope>NUCLEOTIDE SEQUENCE [LARGE SCALE GENOMIC DNA]</scope>
</reference>
<proteinExistence type="predicted"/>
<dbReference type="Proteomes" id="UP000247284">
    <property type="component" value="Segment"/>
</dbReference>
<organism evidence="2 3">
    <name type="scientific">Microbacterium phage Hendrix</name>
    <dbReference type="NCBI Taxonomy" id="2182341"/>
    <lineage>
        <taxon>Viruses</taxon>
        <taxon>Duplodnaviria</taxon>
        <taxon>Heunggongvirae</taxon>
        <taxon>Uroviricota</taxon>
        <taxon>Caudoviricetes</taxon>
        <taxon>Rogerhendrixvirus</taxon>
        <taxon>Rogerhendrixvirus hendrix</taxon>
    </lineage>
</organism>
<evidence type="ECO:0000256" key="1">
    <source>
        <dbReference type="SAM" id="MobiDB-lite"/>
    </source>
</evidence>
<protein>
    <recommendedName>
        <fullName evidence="4">DUF4314 domain-containing protein</fullName>
    </recommendedName>
</protein>
<name>A0A2U8UUD1_9CAUD</name>
<dbReference type="EMBL" id="MH183162">
    <property type="protein sequence ID" value="AWN07784.1"/>
    <property type="molecule type" value="Genomic_DNA"/>
</dbReference>
<evidence type="ECO:0008006" key="4">
    <source>
        <dbReference type="Google" id="ProtNLM"/>
    </source>
</evidence>
<feature type="region of interest" description="Disordered" evidence="1">
    <location>
        <begin position="1"/>
        <end position="24"/>
    </location>
</feature>
<dbReference type="RefSeq" id="YP_009802051.1">
    <property type="nucleotide sequence ID" value="NC_047977.1"/>
</dbReference>
<feature type="compositionally biased region" description="Basic and acidic residues" evidence="1">
    <location>
        <begin position="1"/>
        <end position="11"/>
    </location>
</feature>
<dbReference type="KEGG" id="vg:54992580"/>
<accession>A0A2U8UUD1</accession>
<evidence type="ECO:0000313" key="3">
    <source>
        <dbReference type="Proteomes" id="UP000247284"/>
    </source>
</evidence>
<dbReference type="GeneID" id="54992580"/>
<sequence>MPIAKRGDRVRITGVLPDDPHPLPIGQEGTVINVMNASTSLEQIHVDWDGLSTRIMLLRTDPFEVIPPKRRSRGTLVSHPE</sequence>
<gene>
    <name evidence="2" type="primary">113</name>
    <name evidence="2" type="ORF">PBI_HENDRIX_113</name>
</gene>
<keyword evidence="3" id="KW-1185">Reference proteome</keyword>
<evidence type="ECO:0000313" key="2">
    <source>
        <dbReference type="EMBL" id="AWN07784.1"/>
    </source>
</evidence>